<gene>
    <name evidence="1" type="ORF">sm9_0636</name>
</gene>
<evidence type="ECO:0000313" key="1">
    <source>
        <dbReference type="EMBL" id="ALT68435.1"/>
    </source>
</evidence>
<dbReference type="KEGG" id="mmil:sm9_0636"/>
<accession>A0A0U2TR85</accession>
<name>A0A0U2TR85_9EURY</name>
<dbReference type="OrthoDB" id="377304at2157"/>
<dbReference type="AlphaFoldDB" id="A0A0U2TR85"/>
<reference evidence="1 2" key="1">
    <citation type="submission" date="2015-04" db="EMBL/GenBank/DDBJ databases">
        <title>The complete genome sequence of the rumen methanogen Methanobrevibacter millerae SM9.</title>
        <authorList>
            <person name="Leahy S.C."/>
            <person name="Kelly W.J."/>
            <person name="Pacheco D.M."/>
            <person name="Li D."/>
            <person name="Altermann E."/>
            <person name="Attwood G.T."/>
        </authorList>
    </citation>
    <scope>NUCLEOTIDE SEQUENCE [LARGE SCALE GENOMIC DNA]</scope>
    <source>
        <strain evidence="1 2">SM9</strain>
    </source>
</reference>
<dbReference type="PATRIC" id="fig|230361.4.peg.658"/>
<proteinExistence type="predicted"/>
<dbReference type="Proteomes" id="UP000067738">
    <property type="component" value="Chromosome"/>
</dbReference>
<dbReference type="GeneID" id="26735610"/>
<dbReference type="EMBL" id="CP011266">
    <property type="protein sequence ID" value="ALT68435.1"/>
    <property type="molecule type" value="Genomic_DNA"/>
</dbReference>
<keyword evidence="2" id="KW-1185">Reference proteome</keyword>
<protein>
    <submittedName>
        <fullName evidence="1">Uncharacterized protein</fullName>
    </submittedName>
</protein>
<sequence length="128" mass="15171">MNEPEIELIRKAFKDNRTIVEKTPEEIRKVDSKYYQGGSVYTLSDGEFIDLEIQERDYDVEDHINYIEFAEALYEKTKKKVNVYVYCAPSIKINIRLYEIPSEADFKIRLAQLKNSSRIERIKSKIIK</sequence>
<dbReference type="RefSeq" id="WP_058738755.1">
    <property type="nucleotide sequence ID" value="NZ_CP011266.1"/>
</dbReference>
<organism evidence="1 2">
    <name type="scientific">Methanobrevibacter millerae</name>
    <dbReference type="NCBI Taxonomy" id="230361"/>
    <lineage>
        <taxon>Archaea</taxon>
        <taxon>Methanobacteriati</taxon>
        <taxon>Methanobacteriota</taxon>
        <taxon>Methanomada group</taxon>
        <taxon>Methanobacteria</taxon>
        <taxon>Methanobacteriales</taxon>
        <taxon>Methanobacteriaceae</taxon>
        <taxon>Methanobrevibacter</taxon>
    </lineage>
</organism>
<evidence type="ECO:0000313" key="2">
    <source>
        <dbReference type="Proteomes" id="UP000067738"/>
    </source>
</evidence>